<organism evidence="2 3">
    <name type="scientific">Bondarzewia mesenterica</name>
    <dbReference type="NCBI Taxonomy" id="1095465"/>
    <lineage>
        <taxon>Eukaryota</taxon>
        <taxon>Fungi</taxon>
        <taxon>Dikarya</taxon>
        <taxon>Basidiomycota</taxon>
        <taxon>Agaricomycotina</taxon>
        <taxon>Agaricomycetes</taxon>
        <taxon>Russulales</taxon>
        <taxon>Bondarzewiaceae</taxon>
        <taxon>Bondarzewia</taxon>
    </lineage>
</organism>
<name>A0A4S4M123_9AGAM</name>
<proteinExistence type="predicted"/>
<feature type="compositionally biased region" description="Polar residues" evidence="1">
    <location>
        <begin position="111"/>
        <end position="123"/>
    </location>
</feature>
<dbReference type="Proteomes" id="UP000310158">
    <property type="component" value="Unassembled WGS sequence"/>
</dbReference>
<dbReference type="OrthoDB" id="3215163at2759"/>
<dbReference type="AlphaFoldDB" id="A0A4S4M123"/>
<feature type="region of interest" description="Disordered" evidence="1">
    <location>
        <begin position="53"/>
        <end position="123"/>
    </location>
</feature>
<dbReference type="EMBL" id="SGPL01000067">
    <property type="protein sequence ID" value="THH18704.1"/>
    <property type="molecule type" value="Genomic_DNA"/>
</dbReference>
<reference evidence="2 3" key="1">
    <citation type="submission" date="2019-02" db="EMBL/GenBank/DDBJ databases">
        <title>Genome sequencing of the rare red list fungi Bondarzewia mesenterica.</title>
        <authorList>
            <person name="Buettner E."/>
            <person name="Kellner H."/>
        </authorList>
    </citation>
    <scope>NUCLEOTIDE SEQUENCE [LARGE SCALE GENOMIC DNA]</scope>
    <source>
        <strain evidence="2 3">DSM 108281</strain>
    </source>
</reference>
<keyword evidence="3" id="KW-1185">Reference proteome</keyword>
<feature type="region of interest" description="Disordered" evidence="1">
    <location>
        <begin position="1"/>
        <end position="41"/>
    </location>
</feature>
<evidence type="ECO:0000313" key="3">
    <source>
        <dbReference type="Proteomes" id="UP000310158"/>
    </source>
</evidence>
<sequence>MEKRKTPEDNTDPRVVTARRRFAEPDGFKTTKLKSTRAHTPQFKSVFSASLVRVSGHDPSSSAAPRSPKPTRVSKPRSVPALRQSGLSHAKPLRPAPPPPPRPDIIVPKRTGQSVVSADRNSASIKTKPLSAYAHAWSVPSPSSVSPKERHPLPIAPPFPKSLTSKGAPSKPLKSISKTRIALATDIRSEGGTAEVLGLFLQQHGTGYTSVGDRELARGLEVSPQKAWGSGGAKGPRYLSGGLAERASRTIHRYQMSSSLWYKEASRRGISIRHSSPDLKMRIHRVLNIVYSAGRTKTNVRSCLAVCRVLDKRGQEGDKMLVLFALPHPSGGEVKRLEESELGIGRDVCVWKPWHTVSLSNEIKSLATVFAEDQIRDIVLCTRFLLST</sequence>
<feature type="compositionally biased region" description="Basic and acidic residues" evidence="1">
    <location>
        <begin position="1"/>
        <end position="12"/>
    </location>
</feature>
<evidence type="ECO:0000313" key="2">
    <source>
        <dbReference type="EMBL" id="THH18704.1"/>
    </source>
</evidence>
<feature type="compositionally biased region" description="Pro residues" evidence="1">
    <location>
        <begin position="94"/>
        <end position="103"/>
    </location>
</feature>
<protein>
    <submittedName>
        <fullName evidence="2">Uncharacterized protein</fullName>
    </submittedName>
</protein>
<evidence type="ECO:0000256" key="1">
    <source>
        <dbReference type="SAM" id="MobiDB-lite"/>
    </source>
</evidence>
<feature type="region of interest" description="Disordered" evidence="1">
    <location>
        <begin position="137"/>
        <end position="174"/>
    </location>
</feature>
<gene>
    <name evidence="2" type="ORF">EW146_g2321</name>
</gene>
<comment type="caution">
    <text evidence="2">The sequence shown here is derived from an EMBL/GenBank/DDBJ whole genome shotgun (WGS) entry which is preliminary data.</text>
</comment>
<accession>A0A4S4M123</accession>